<dbReference type="AlphaFoldDB" id="A0A9P6QLM6"/>
<keyword evidence="2" id="KW-1185">Reference proteome</keyword>
<sequence length="89" mass="9132">MACTSGFGTVAPAPVTGDPTTWSVILRGGTVCVLHTLGPSGACVFTPGYKKGCCCDTDNLTVSYEMPLLGFNTTAGVYMTCDGGVNPEF</sequence>
<reference evidence="1" key="1">
    <citation type="journal article" date="2020" name="Fungal Divers.">
        <title>Resolving the Mortierellaceae phylogeny through synthesis of multi-gene phylogenetics and phylogenomics.</title>
        <authorList>
            <person name="Vandepol N."/>
            <person name="Liber J."/>
            <person name="Desiro A."/>
            <person name="Na H."/>
            <person name="Kennedy M."/>
            <person name="Barry K."/>
            <person name="Grigoriev I.V."/>
            <person name="Miller A.N."/>
            <person name="O'Donnell K."/>
            <person name="Stajich J.E."/>
            <person name="Bonito G."/>
        </authorList>
    </citation>
    <scope>NUCLEOTIDE SEQUENCE</scope>
    <source>
        <strain evidence="1">NVP60</strain>
    </source>
</reference>
<evidence type="ECO:0000313" key="1">
    <source>
        <dbReference type="EMBL" id="KAG0274749.1"/>
    </source>
</evidence>
<evidence type="ECO:0000313" key="2">
    <source>
        <dbReference type="Proteomes" id="UP000823405"/>
    </source>
</evidence>
<dbReference type="EMBL" id="JAAAIN010005394">
    <property type="protein sequence ID" value="KAG0274749.1"/>
    <property type="molecule type" value="Genomic_DNA"/>
</dbReference>
<name>A0A9P6QLM6_9FUNG</name>
<feature type="non-terminal residue" evidence="1">
    <location>
        <position position="89"/>
    </location>
</feature>
<organism evidence="1 2">
    <name type="scientific">Linnemannia gamsii</name>
    <dbReference type="NCBI Taxonomy" id="64522"/>
    <lineage>
        <taxon>Eukaryota</taxon>
        <taxon>Fungi</taxon>
        <taxon>Fungi incertae sedis</taxon>
        <taxon>Mucoromycota</taxon>
        <taxon>Mortierellomycotina</taxon>
        <taxon>Mortierellomycetes</taxon>
        <taxon>Mortierellales</taxon>
        <taxon>Mortierellaceae</taxon>
        <taxon>Linnemannia</taxon>
    </lineage>
</organism>
<dbReference type="OrthoDB" id="2421793at2759"/>
<comment type="caution">
    <text evidence="1">The sequence shown here is derived from an EMBL/GenBank/DDBJ whole genome shotgun (WGS) entry which is preliminary data.</text>
</comment>
<proteinExistence type="predicted"/>
<dbReference type="Proteomes" id="UP000823405">
    <property type="component" value="Unassembled WGS sequence"/>
</dbReference>
<gene>
    <name evidence="1" type="ORF">BGZ97_010448</name>
</gene>
<accession>A0A9P6QLM6</accession>
<protein>
    <submittedName>
        <fullName evidence="1">Uncharacterized protein</fullName>
    </submittedName>
</protein>